<evidence type="ECO:0008006" key="2">
    <source>
        <dbReference type="Google" id="ProtNLM"/>
    </source>
</evidence>
<accession>A0A7C4RUB5</accession>
<reference evidence="1" key="1">
    <citation type="journal article" date="2020" name="mSystems">
        <title>Genome- and Community-Level Interaction Insights into Carbon Utilization and Element Cycling Functions of Hydrothermarchaeota in Hydrothermal Sediment.</title>
        <authorList>
            <person name="Zhou Z."/>
            <person name="Liu Y."/>
            <person name="Xu W."/>
            <person name="Pan J."/>
            <person name="Luo Z.H."/>
            <person name="Li M."/>
        </authorList>
    </citation>
    <scope>NUCLEOTIDE SEQUENCE [LARGE SCALE GENOMIC DNA]</scope>
    <source>
        <strain evidence="1">SpSt-477</strain>
    </source>
</reference>
<dbReference type="AlphaFoldDB" id="A0A7C4RUB5"/>
<gene>
    <name evidence="1" type="ORF">ENS29_15550</name>
</gene>
<dbReference type="EMBL" id="DSUH01000357">
    <property type="protein sequence ID" value="HGU34240.1"/>
    <property type="molecule type" value="Genomic_DNA"/>
</dbReference>
<organism evidence="1">
    <name type="scientific">Desulfatirhabdium butyrativorans</name>
    <dbReference type="NCBI Taxonomy" id="340467"/>
    <lineage>
        <taxon>Bacteria</taxon>
        <taxon>Pseudomonadati</taxon>
        <taxon>Thermodesulfobacteriota</taxon>
        <taxon>Desulfobacteria</taxon>
        <taxon>Desulfobacterales</taxon>
        <taxon>Desulfatirhabdiaceae</taxon>
        <taxon>Desulfatirhabdium</taxon>
    </lineage>
</organism>
<evidence type="ECO:0000313" key="1">
    <source>
        <dbReference type="EMBL" id="HGU34240.1"/>
    </source>
</evidence>
<comment type="caution">
    <text evidence="1">The sequence shown here is derived from an EMBL/GenBank/DDBJ whole genome shotgun (WGS) entry which is preliminary data.</text>
</comment>
<dbReference type="InterPro" id="IPR009387">
    <property type="entry name" value="HigB-2"/>
</dbReference>
<proteinExistence type="predicted"/>
<protein>
    <recommendedName>
        <fullName evidence="2">Type II toxin-antitoxin system RelE/ParE family toxin</fullName>
    </recommendedName>
</protein>
<dbReference type="PIRSF" id="PIRSF039032">
    <property type="entry name" value="HigB-2"/>
    <property type="match status" value="1"/>
</dbReference>
<name>A0A7C4RUB5_9BACT</name>
<sequence>MVIIETSIFTRQVQTLLSDEEYRELQMALINRPQLGSIIPGSGGLRKMQWAFSGRGKRGGVRVIYYWAVNKEQILMLFMYPKHERDDLTPSQIKVLRAIVEGEYV</sequence>